<reference evidence="2" key="1">
    <citation type="submission" date="2019-05" db="EMBL/GenBank/DDBJ databases">
        <title>Complete Genome Sequence and Methylation Pattern of the Halophilic Archaeon Natrinema pallidum BOL6-1.</title>
        <authorList>
            <person name="DasSarma P."/>
            <person name="DasSarma B.P."/>
            <person name="DasSarma S.L."/>
            <person name="Martinez F.L."/>
            <person name="Guzman D."/>
            <person name="Roberts R.J."/>
            <person name="DasSarma S."/>
        </authorList>
    </citation>
    <scope>NUCLEOTIDE SEQUENCE [LARGE SCALE GENOMIC DNA]</scope>
    <source>
        <strain evidence="2">BOL6-1</strain>
        <plasmid evidence="2">pnpa70</plasmid>
    </source>
</reference>
<geneLocation type="plasmid" evidence="2">
    <name>pnpa70</name>
</geneLocation>
<accession>A0A4P9TJW2</accession>
<organism evidence="1 2">
    <name type="scientific">Natrinema pallidum</name>
    <dbReference type="NCBI Taxonomy" id="69527"/>
    <lineage>
        <taxon>Archaea</taxon>
        <taxon>Methanobacteriati</taxon>
        <taxon>Methanobacteriota</taxon>
        <taxon>Stenosarchaea group</taxon>
        <taxon>Halobacteria</taxon>
        <taxon>Halobacteriales</taxon>
        <taxon>Natrialbaceae</taxon>
        <taxon>Natrinema</taxon>
    </lineage>
</organism>
<keyword evidence="1" id="KW-0614">Plasmid</keyword>
<dbReference type="Proteomes" id="UP000307562">
    <property type="component" value="Plasmid pNPA70"/>
</dbReference>
<dbReference type="GeneID" id="96158163"/>
<dbReference type="KEGG" id="npl:FGF80_18660"/>
<dbReference type="EMBL" id="CP040639">
    <property type="protein sequence ID" value="QCW05266.1"/>
    <property type="molecule type" value="Genomic_DNA"/>
</dbReference>
<gene>
    <name evidence="1" type="ORF">FGF80_18660</name>
</gene>
<dbReference type="AlphaFoldDB" id="A0A4P9TJW2"/>
<dbReference type="RefSeq" id="WP_138655723.1">
    <property type="nucleotide sequence ID" value="NZ_CP040639.1"/>
</dbReference>
<evidence type="ECO:0000313" key="1">
    <source>
        <dbReference type="EMBL" id="QCW05266.1"/>
    </source>
</evidence>
<protein>
    <submittedName>
        <fullName evidence="1">Uncharacterized protein</fullName>
    </submittedName>
</protein>
<name>A0A4P9TJW2_9EURY</name>
<sequence length="327" mass="37077">MTDPTPIRRLEETPDGLRVVVKNLRELYDYRSANALSAEYPALYTDCVPAKGGPERVRIASAARYGDATRWGIHGANGIYAEVGLRERELSDGERAYCEEHPLHNAVESVVEFEIPHPEALAAAIADQDLGRFDCLGAVIRADGRRHDVLTTIQERIERERLRANQLHPREGIITDVDPEWDPSNDHNDGTAREHLHDMARSRKDAHLQDFEPVAGLEYWAFWYARSRALDWYESDLEPWDIVGLDVVDKDGWAYCQECGAVAPAERFLRVDLERVDATRRACDRCADRNTASEYCKTYSAANVAAARDRRVQDHGEGQRNLSGKYE</sequence>
<evidence type="ECO:0000313" key="2">
    <source>
        <dbReference type="Proteomes" id="UP000307562"/>
    </source>
</evidence>
<keyword evidence="2" id="KW-1185">Reference proteome</keyword>
<proteinExistence type="predicted"/>